<feature type="non-terminal residue" evidence="3">
    <location>
        <position position="1"/>
    </location>
</feature>
<dbReference type="Proteomes" id="UP001239994">
    <property type="component" value="Unassembled WGS sequence"/>
</dbReference>
<dbReference type="InterPro" id="IPR026180">
    <property type="entry name" value="NSL1"/>
</dbReference>
<dbReference type="EMBL" id="JAROKS010000022">
    <property type="protein sequence ID" value="KAK1789152.1"/>
    <property type="molecule type" value="Genomic_DNA"/>
</dbReference>
<evidence type="ECO:0000313" key="3">
    <source>
        <dbReference type="EMBL" id="KAK1789152.1"/>
    </source>
</evidence>
<keyword evidence="4" id="KW-1185">Reference proteome</keyword>
<organism evidence="3 4">
    <name type="scientific">Electrophorus voltai</name>
    <dbReference type="NCBI Taxonomy" id="2609070"/>
    <lineage>
        <taxon>Eukaryota</taxon>
        <taxon>Metazoa</taxon>
        <taxon>Chordata</taxon>
        <taxon>Craniata</taxon>
        <taxon>Vertebrata</taxon>
        <taxon>Euteleostomi</taxon>
        <taxon>Actinopterygii</taxon>
        <taxon>Neopterygii</taxon>
        <taxon>Teleostei</taxon>
        <taxon>Ostariophysi</taxon>
        <taxon>Gymnotiformes</taxon>
        <taxon>Gymnotoidei</taxon>
        <taxon>Gymnotidae</taxon>
        <taxon>Electrophorus</taxon>
    </lineage>
</organism>
<sequence length="318" mass="35656">CTHQMHAGSHVSHRRLGTPAHWGRAHRGPSRPLHRRTLKRRHHRQADNDMGLSQPGKLLLHTEDSAEDMGPPHSTHALQRGSQFPVRRKNGENVYSINNIIIPASLTACSKVDKLQYKDILTPSWRLVDIVPLVQKEEEEEEDLEKARMLGVSSPPQVEVLSDEVFSHRHQGCEGRERLHWDYWGKGRRYSRSSRLSNSGCFEGPAGDRPADVHGDVPVSSGQSWTFSTPGVALQEDVEAQMPWERRVFPLCGQDEDALRCDEDDKAPQALWSERHDLESSSAEGRGKNSAASPCYAPTTPPAGCEGKDTHRAQGWLR</sequence>
<feature type="region of interest" description="Disordered" evidence="1">
    <location>
        <begin position="271"/>
        <end position="318"/>
    </location>
</feature>
<dbReference type="PROSITE" id="PS52052">
    <property type="entry name" value="PEHE"/>
    <property type="match status" value="1"/>
</dbReference>
<reference evidence="3" key="1">
    <citation type="submission" date="2023-03" db="EMBL/GenBank/DDBJ databases">
        <title>Electrophorus voltai genome.</title>
        <authorList>
            <person name="Bian C."/>
        </authorList>
    </citation>
    <scope>NUCLEOTIDE SEQUENCE</scope>
    <source>
        <strain evidence="3">CB-2022</strain>
        <tissue evidence="3">Muscle</tissue>
    </source>
</reference>
<gene>
    <name evidence="3" type="ORF">P4O66_015096</name>
</gene>
<dbReference type="InterPro" id="IPR029332">
    <property type="entry name" value="PEHE_dom"/>
</dbReference>
<dbReference type="GO" id="GO:0035035">
    <property type="term" value="F:histone acetyltransferase binding"/>
    <property type="evidence" value="ECO:0007669"/>
    <property type="project" value="TreeGrafter"/>
</dbReference>
<evidence type="ECO:0000313" key="4">
    <source>
        <dbReference type="Proteomes" id="UP001239994"/>
    </source>
</evidence>
<name>A0AAD9DRI7_9TELE</name>
<feature type="domain" description="PEHE" evidence="2">
    <location>
        <begin position="119"/>
        <end position="272"/>
    </location>
</feature>
<protein>
    <recommendedName>
        <fullName evidence="2">PEHE domain-containing protein</fullName>
    </recommendedName>
</protein>
<dbReference type="AlphaFoldDB" id="A0AAD9DRI7"/>
<feature type="region of interest" description="Disordered" evidence="1">
    <location>
        <begin position="1"/>
        <end position="85"/>
    </location>
</feature>
<proteinExistence type="predicted"/>
<evidence type="ECO:0000259" key="2">
    <source>
        <dbReference type="PROSITE" id="PS52052"/>
    </source>
</evidence>
<dbReference type="Pfam" id="PF15275">
    <property type="entry name" value="PEHE"/>
    <property type="match status" value="1"/>
</dbReference>
<dbReference type="GO" id="GO:0044545">
    <property type="term" value="C:NSL complex"/>
    <property type="evidence" value="ECO:0007669"/>
    <property type="project" value="TreeGrafter"/>
</dbReference>
<dbReference type="PANTHER" id="PTHR22443:SF16">
    <property type="entry name" value="KAT8 REGULATORY NSL COMPLEX SUBUNIT 1-LIKE PROTEIN"/>
    <property type="match status" value="1"/>
</dbReference>
<comment type="caution">
    <text evidence="3">The sequence shown here is derived from an EMBL/GenBank/DDBJ whole genome shotgun (WGS) entry which is preliminary data.</text>
</comment>
<accession>A0AAD9DRI7</accession>
<dbReference type="PANTHER" id="PTHR22443">
    <property type="entry name" value="NON-SPECIFIC LETHAL 1, ISOFORM M"/>
    <property type="match status" value="1"/>
</dbReference>
<evidence type="ECO:0000256" key="1">
    <source>
        <dbReference type="SAM" id="MobiDB-lite"/>
    </source>
</evidence>
<dbReference type="SMART" id="SM01300">
    <property type="entry name" value="PEHE"/>
    <property type="match status" value="1"/>
</dbReference>
<feature type="compositionally biased region" description="Basic residues" evidence="1">
    <location>
        <begin position="23"/>
        <end position="44"/>
    </location>
</feature>